<dbReference type="GO" id="GO:0042834">
    <property type="term" value="F:peptidoglycan binding"/>
    <property type="evidence" value="ECO:0007669"/>
    <property type="project" value="InterPro"/>
</dbReference>
<dbReference type="Proteomes" id="UP000255469">
    <property type="component" value="Unassembled WGS sequence"/>
</dbReference>
<proteinExistence type="predicted"/>
<dbReference type="PANTHER" id="PTHR38687">
    <property type="entry name" value="CELL DIVISION PROTEIN DEDD-RELATED"/>
    <property type="match status" value="1"/>
</dbReference>
<evidence type="ECO:0000313" key="2">
    <source>
        <dbReference type="EMBL" id="SUB93889.1"/>
    </source>
</evidence>
<gene>
    <name evidence="2" type="ORF">NCTC13067_01746</name>
</gene>
<feature type="region of interest" description="Disordered" evidence="1">
    <location>
        <begin position="31"/>
        <end position="74"/>
    </location>
</feature>
<dbReference type="PROSITE" id="PS51257">
    <property type="entry name" value="PROKAR_LIPOPROTEIN"/>
    <property type="match status" value="1"/>
</dbReference>
<dbReference type="AlphaFoldDB" id="A0A347B1X9"/>
<feature type="compositionally biased region" description="Low complexity" evidence="1">
    <location>
        <begin position="54"/>
        <end position="72"/>
    </location>
</feature>
<dbReference type="RefSeq" id="WP_004351426.1">
    <property type="nucleotide sequence ID" value="NZ_CAJPOG010000001.1"/>
</dbReference>
<sequence>MKKFMVLGAALCVAMGFTGCKSSESAYKKAYEKAKAQEQTSADNDDSTSQQEAPVVAPVETQTQPVTQTPVVDNYDNEPVRRENVSVVNGVGLKSYSVVVGSFSIKANAEGLQQRLRNAGYEAQVAYNAGNNMYRVVASTYDSKASAVQSRNQLRATYADAWLLSK</sequence>
<dbReference type="PROSITE" id="PS51724">
    <property type="entry name" value="SPOR"/>
    <property type="match status" value="1"/>
</dbReference>
<reference evidence="2 3" key="1">
    <citation type="submission" date="2018-06" db="EMBL/GenBank/DDBJ databases">
        <authorList>
            <consortium name="Pathogen Informatics"/>
            <person name="Doyle S."/>
        </authorList>
    </citation>
    <scope>NUCLEOTIDE SEQUENCE [LARGE SCALE GENOMIC DNA]</scope>
    <source>
        <strain evidence="2 3">NCTC13067</strain>
    </source>
</reference>
<dbReference type="EMBL" id="UGTM01000002">
    <property type="protein sequence ID" value="SUB93889.1"/>
    <property type="molecule type" value="Genomic_DNA"/>
</dbReference>
<name>A0A347B1X9_9BACT</name>
<dbReference type="Pfam" id="PF05036">
    <property type="entry name" value="SPOR"/>
    <property type="match status" value="1"/>
</dbReference>
<accession>A0A347B1X9</accession>
<dbReference type="Gene3D" id="3.30.70.1070">
    <property type="entry name" value="Sporulation related repeat"/>
    <property type="match status" value="1"/>
</dbReference>
<dbReference type="GO" id="GO:0051301">
    <property type="term" value="P:cell division"/>
    <property type="evidence" value="ECO:0007669"/>
    <property type="project" value="UniProtKB-KW"/>
</dbReference>
<dbReference type="SUPFAM" id="SSF110997">
    <property type="entry name" value="Sporulation related repeat"/>
    <property type="match status" value="1"/>
</dbReference>
<organism evidence="2 3">
    <name type="scientific">Prevotella denticola</name>
    <dbReference type="NCBI Taxonomy" id="28129"/>
    <lineage>
        <taxon>Bacteria</taxon>
        <taxon>Pseudomonadati</taxon>
        <taxon>Bacteroidota</taxon>
        <taxon>Bacteroidia</taxon>
        <taxon>Bacteroidales</taxon>
        <taxon>Prevotellaceae</taxon>
        <taxon>Prevotella</taxon>
    </lineage>
</organism>
<keyword evidence="2" id="KW-0131">Cell cycle</keyword>
<keyword evidence="2" id="KW-0132">Cell division</keyword>
<evidence type="ECO:0000313" key="3">
    <source>
        <dbReference type="Proteomes" id="UP000255469"/>
    </source>
</evidence>
<dbReference type="InterPro" id="IPR036680">
    <property type="entry name" value="SPOR-like_sf"/>
</dbReference>
<dbReference type="InterPro" id="IPR007730">
    <property type="entry name" value="SPOR-like_dom"/>
</dbReference>
<dbReference type="InterPro" id="IPR052521">
    <property type="entry name" value="Cell_div_SPOR-domain"/>
</dbReference>
<protein>
    <submittedName>
        <fullName evidence="2">Cell division protein FtsN</fullName>
    </submittedName>
</protein>
<evidence type="ECO:0000256" key="1">
    <source>
        <dbReference type="SAM" id="MobiDB-lite"/>
    </source>
</evidence>